<dbReference type="Proteomes" id="UP000197535">
    <property type="component" value="Unassembled WGS sequence"/>
</dbReference>
<evidence type="ECO:0000259" key="1">
    <source>
        <dbReference type="Pfam" id="PF07883"/>
    </source>
</evidence>
<dbReference type="EMBL" id="LSTO01000001">
    <property type="protein sequence ID" value="OWW19850.1"/>
    <property type="molecule type" value="Genomic_DNA"/>
</dbReference>
<accession>A0A254TB20</accession>
<dbReference type="InterPro" id="IPR011051">
    <property type="entry name" value="RmlC_Cupin_sf"/>
</dbReference>
<evidence type="ECO:0000313" key="3">
    <source>
        <dbReference type="Proteomes" id="UP000197535"/>
    </source>
</evidence>
<reference evidence="2 3" key="1">
    <citation type="submission" date="2016-02" db="EMBL/GenBank/DDBJ databases">
        <authorList>
            <person name="Wen L."/>
            <person name="He K."/>
            <person name="Yang H."/>
        </authorList>
    </citation>
    <scope>NUCLEOTIDE SEQUENCE [LARGE SCALE GENOMIC DNA]</scope>
    <source>
        <strain evidence="2 3">TSA40</strain>
    </source>
</reference>
<feature type="domain" description="Cupin type-2" evidence="1">
    <location>
        <begin position="46"/>
        <end position="105"/>
    </location>
</feature>
<dbReference type="AlphaFoldDB" id="A0A254TB20"/>
<proteinExistence type="predicted"/>
<dbReference type="OrthoDB" id="9798585at2"/>
<keyword evidence="3" id="KW-1185">Reference proteome</keyword>
<comment type="caution">
    <text evidence="2">The sequence shown here is derived from an EMBL/GenBank/DDBJ whole genome shotgun (WGS) entry which is preliminary data.</text>
</comment>
<organism evidence="2 3">
    <name type="scientific">Noviherbaspirillum denitrificans</name>
    <dbReference type="NCBI Taxonomy" id="1968433"/>
    <lineage>
        <taxon>Bacteria</taxon>
        <taxon>Pseudomonadati</taxon>
        <taxon>Pseudomonadota</taxon>
        <taxon>Betaproteobacteria</taxon>
        <taxon>Burkholderiales</taxon>
        <taxon>Oxalobacteraceae</taxon>
        <taxon>Noviherbaspirillum</taxon>
    </lineage>
</organism>
<dbReference type="RefSeq" id="WP_088706755.1">
    <property type="nucleotide sequence ID" value="NZ_LSTO01000001.1"/>
</dbReference>
<sequence length="111" mass="12771">METGNFLGQIPTQLPEELFHVLAAGDGMRIERIVSKGHTSPAGYWYDQPENEWVMVLKGEAKLRFEQDDRVVHLAAGDYVNIAAHERHRVDWTREDTETVWLAVFYQEAGE</sequence>
<protein>
    <recommendedName>
        <fullName evidence="1">Cupin type-2 domain-containing protein</fullName>
    </recommendedName>
</protein>
<gene>
    <name evidence="2" type="ORF">AYR66_10390</name>
</gene>
<name>A0A254TB20_9BURK</name>
<dbReference type="Gene3D" id="2.60.120.10">
    <property type="entry name" value="Jelly Rolls"/>
    <property type="match status" value="1"/>
</dbReference>
<dbReference type="CDD" id="cd06981">
    <property type="entry name" value="cupin_reut_a1446"/>
    <property type="match status" value="1"/>
</dbReference>
<dbReference type="InterPro" id="IPR013096">
    <property type="entry name" value="Cupin_2"/>
</dbReference>
<dbReference type="SUPFAM" id="SSF51182">
    <property type="entry name" value="RmlC-like cupins"/>
    <property type="match status" value="1"/>
</dbReference>
<dbReference type="InterPro" id="IPR014710">
    <property type="entry name" value="RmlC-like_jellyroll"/>
</dbReference>
<evidence type="ECO:0000313" key="2">
    <source>
        <dbReference type="EMBL" id="OWW19850.1"/>
    </source>
</evidence>
<dbReference type="Pfam" id="PF07883">
    <property type="entry name" value="Cupin_2"/>
    <property type="match status" value="1"/>
</dbReference>